<accession>A0ACB9I3W2</accession>
<reference evidence="1 2" key="2">
    <citation type="journal article" date="2022" name="Mol. Ecol. Resour.">
        <title>The genomes of chicory, endive, great burdock and yacon provide insights into Asteraceae paleo-polyploidization history and plant inulin production.</title>
        <authorList>
            <person name="Fan W."/>
            <person name="Wang S."/>
            <person name="Wang H."/>
            <person name="Wang A."/>
            <person name="Jiang F."/>
            <person name="Liu H."/>
            <person name="Zhao H."/>
            <person name="Xu D."/>
            <person name="Zhang Y."/>
        </authorList>
    </citation>
    <scope>NUCLEOTIDE SEQUENCE [LARGE SCALE GENOMIC DNA]</scope>
    <source>
        <strain evidence="2">cv. Yunnan</strain>
        <tissue evidence="1">Leaves</tissue>
    </source>
</reference>
<gene>
    <name evidence="1" type="ORF">L1987_31060</name>
</gene>
<keyword evidence="2" id="KW-1185">Reference proteome</keyword>
<protein>
    <submittedName>
        <fullName evidence="1">Uncharacterized protein</fullName>
    </submittedName>
</protein>
<organism evidence="1 2">
    <name type="scientific">Smallanthus sonchifolius</name>
    <dbReference type="NCBI Taxonomy" id="185202"/>
    <lineage>
        <taxon>Eukaryota</taxon>
        <taxon>Viridiplantae</taxon>
        <taxon>Streptophyta</taxon>
        <taxon>Embryophyta</taxon>
        <taxon>Tracheophyta</taxon>
        <taxon>Spermatophyta</taxon>
        <taxon>Magnoliopsida</taxon>
        <taxon>eudicotyledons</taxon>
        <taxon>Gunneridae</taxon>
        <taxon>Pentapetalae</taxon>
        <taxon>asterids</taxon>
        <taxon>campanulids</taxon>
        <taxon>Asterales</taxon>
        <taxon>Asteraceae</taxon>
        <taxon>Asteroideae</taxon>
        <taxon>Heliantheae alliance</taxon>
        <taxon>Millerieae</taxon>
        <taxon>Smallanthus</taxon>
    </lineage>
</organism>
<dbReference type="EMBL" id="CM042027">
    <property type="protein sequence ID" value="KAI3802913.1"/>
    <property type="molecule type" value="Genomic_DNA"/>
</dbReference>
<reference evidence="2" key="1">
    <citation type="journal article" date="2022" name="Mol. Ecol. Resour.">
        <title>The genomes of chicory, endive, great burdock and yacon provide insights into Asteraceae palaeo-polyploidization history and plant inulin production.</title>
        <authorList>
            <person name="Fan W."/>
            <person name="Wang S."/>
            <person name="Wang H."/>
            <person name="Wang A."/>
            <person name="Jiang F."/>
            <person name="Liu H."/>
            <person name="Zhao H."/>
            <person name="Xu D."/>
            <person name="Zhang Y."/>
        </authorList>
    </citation>
    <scope>NUCLEOTIDE SEQUENCE [LARGE SCALE GENOMIC DNA]</scope>
    <source>
        <strain evidence="2">cv. Yunnan</strain>
    </source>
</reference>
<comment type="caution">
    <text evidence="1">The sequence shown here is derived from an EMBL/GenBank/DDBJ whole genome shotgun (WGS) entry which is preliminary data.</text>
</comment>
<evidence type="ECO:0000313" key="1">
    <source>
        <dbReference type="EMBL" id="KAI3802913.1"/>
    </source>
</evidence>
<sequence length="127" mass="13912">MGLLPDPITIKVISEQETNSCLVHRSARVSSWRTSELYPASAFVFNPKFNTKTSVSLFTDSSSFIKSTSKPQISSSTRRTSRLPEELSALMTMMPLHTAIASSCLKSGLLMESQSWGLVPQGISMPL</sequence>
<name>A0ACB9I3W2_9ASTR</name>
<dbReference type="Proteomes" id="UP001056120">
    <property type="component" value="Linkage Group LG10"/>
</dbReference>
<evidence type="ECO:0000313" key="2">
    <source>
        <dbReference type="Proteomes" id="UP001056120"/>
    </source>
</evidence>
<proteinExistence type="predicted"/>